<dbReference type="AlphaFoldDB" id="A0A7K3WWF4"/>
<feature type="non-terminal residue" evidence="1">
    <location>
        <position position="1"/>
    </location>
</feature>
<dbReference type="EMBL" id="JAAGVY010000099">
    <property type="protein sequence ID" value="NEN25864.1"/>
    <property type="molecule type" value="Genomic_DNA"/>
</dbReference>
<proteinExistence type="predicted"/>
<reference evidence="1 2" key="1">
    <citation type="submission" date="2020-02" db="EMBL/GenBank/DDBJ databases">
        <title>Out from the shadows clarifying the taxonomy of the family Cryomorphaceae and related taxa by utilizing the GTDB taxonomic framework.</title>
        <authorList>
            <person name="Bowman J.P."/>
        </authorList>
    </citation>
    <scope>NUCLEOTIDE SEQUENCE [LARGE SCALE GENOMIC DNA]</scope>
    <source>
        <strain evidence="1 2">QSSC 1-22</strain>
    </source>
</reference>
<evidence type="ECO:0000313" key="1">
    <source>
        <dbReference type="EMBL" id="NEN25864.1"/>
    </source>
</evidence>
<protein>
    <submittedName>
        <fullName evidence="1">Uncharacterized protein</fullName>
    </submittedName>
</protein>
<keyword evidence="2" id="KW-1185">Reference proteome</keyword>
<comment type="caution">
    <text evidence="1">The sequence shown here is derived from an EMBL/GenBank/DDBJ whole genome shotgun (WGS) entry which is preliminary data.</text>
</comment>
<evidence type="ECO:0000313" key="2">
    <source>
        <dbReference type="Proteomes" id="UP000486602"/>
    </source>
</evidence>
<name>A0A7K3WWF4_9FLAO</name>
<sequence length="73" mass="8902">KDYAFTRMEIRHALKTSKTRQHVYMQELQDYEYVRQVNGHANRGFKYQIGYWDSLEAIRAKIQDHLDKQLEKI</sequence>
<gene>
    <name evidence="1" type="ORF">G3O08_20445</name>
</gene>
<dbReference type="Proteomes" id="UP000486602">
    <property type="component" value="Unassembled WGS sequence"/>
</dbReference>
<accession>A0A7K3WWF4</accession>
<organism evidence="1 2">
    <name type="scientific">Cryomorpha ignava</name>
    <dbReference type="NCBI Taxonomy" id="101383"/>
    <lineage>
        <taxon>Bacteria</taxon>
        <taxon>Pseudomonadati</taxon>
        <taxon>Bacteroidota</taxon>
        <taxon>Flavobacteriia</taxon>
        <taxon>Flavobacteriales</taxon>
        <taxon>Cryomorphaceae</taxon>
        <taxon>Cryomorpha</taxon>
    </lineage>
</organism>